<evidence type="ECO:0000313" key="5">
    <source>
        <dbReference type="Proteomes" id="UP000553957"/>
    </source>
</evidence>
<evidence type="ECO:0000256" key="1">
    <source>
        <dbReference type="SAM" id="Phobius"/>
    </source>
</evidence>
<dbReference type="RefSeq" id="WP_171679041.1">
    <property type="nucleotide sequence ID" value="NZ_BAAAGT010000024.1"/>
</dbReference>
<evidence type="ECO:0000313" key="3">
    <source>
        <dbReference type="EMBL" id="NOL45743.1"/>
    </source>
</evidence>
<dbReference type="Proteomes" id="UP000553957">
    <property type="component" value="Unassembled WGS sequence"/>
</dbReference>
<evidence type="ECO:0000313" key="2">
    <source>
        <dbReference type="EMBL" id="MBB6567205.1"/>
    </source>
</evidence>
<sequence>MAYGGYQGPPPRRGPSGLVIGLIVGGSVLIAALGLITVIAVVGVARTDRPAPSRANPVTVGGGVSGQARELYGALIGKRMECSVRYTVAGGGLAGCFSWADRGETQSEVVFQYRTDGTVTGINAKSTSTQASRTTAAFKPYLAATAKVVFRGDKDKLNDLVGQDAEFDGLWGKYALSNGAAGTALSAAKADSTPLAAPQLAAETAERTLAILLKKQGFTCSANDEDCTSPLRDGKGSRAVRMTDLGAAGITYLLISINDSGAGATKAANLAAYGELAETTYELVEGPGIEGVRQWLQQHQDGTSHTAYVAGWRIELQATYGTAADVPTAIRSIMSTDAPWRTPDQ</sequence>
<keyword evidence="4" id="KW-1185">Reference proteome</keyword>
<dbReference type="EMBL" id="JABJRC010000016">
    <property type="protein sequence ID" value="NOL45743.1"/>
    <property type="molecule type" value="Genomic_DNA"/>
</dbReference>
<keyword evidence="1" id="KW-0812">Transmembrane</keyword>
<dbReference type="Proteomes" id="UP000534306">
    <property type="component" value="Unassembled WGS sequence"/>
</dbReference>
<protein>
    <submittedName>
        <fullName evidence="3">Uncharacterized protein</fullName>
    </submittedName>
</protein>
<dbReference type="AlphaFoldDB" id="A0A7Y4L7D6"/>
<proteinExistence type="predicted"/>
<dbReference type="EMBL" id="JACHKF010000001">
    <property type="protein sequence ID" value="MBB6567205.1"/>
    <property type="molecule type" value="Genomic_DNA"/>
</dbReference>
<comment type="caution">
    <text evidence="3">The sequence shown here is derived from an EMBL/GenBank/DDBJ whole genome shotgun (WGS) entry which is preliminary data.</text>
</comment>
<organism evidence="3 4">
    <name type="scientific">Kribbella sandramycini</name>
    <dbReference type="NCBI Taxonomy" id="60450"/>
    <lineage>
        <taxon>Bacteria</taxon>
        <taxon>Bacillati</taxon>
        <taxon>Actinomycetota</taxon>
        <taxon>Actinomycetes</taxon>
        <taxon>Propionibacteriales</taxon>
        <taxon>Kribbellaceae</taxon>
        <taxon>Kribbella</taxon>
    </lineage>
</organism>
<reference evidence="3 4" key="1">
    <citation type="submission" date="2020-05" db="EMBL/GenBank/DDBJ databases">
        <title>Genome sequence of Kribbella sandramycini ATCC 39419.</title>
        <authorList>
            <person name="Maclea K.S."/>
            <person name="Fair J.L."/>
        </authorList>
    </citation>
    <scope>NUCLEOTIDE SEQUENCE [LARGE SCALE GENOMIC DNA]</scope>
    <source>
        <strain evidence="3 4">ATCC 39419</strain>
    </source>
</reference>
<accession>A0A7Y4L7D6</accession>
<gene>
    <name evidence="2" type="ORF">HNR71_002842</name>
    <name evidence="3" type="ORF">HPO96_36415</name>
</gene>
<evidence type="ECO:0000313" key="4">
    <source>
        <dbReference type="Proteomes" id="UP000534306"/>
    </source>
</evidence>
<reference evidence="2 5" key="2">
    <citation type="submission" date="2020-08" db="EMBL/GenBank/DDBJ databases">
        <title>Sequencing the genomes of 1000 actinobacteria strains.</title>
        <authorList>
            <person name="Klenk H.-P."/>
        </authorList>
    </citation>
    <scope>NUCLEOTIDE SEQUENCE [LARGE SCALE GENOMIC DNA]</scope>
    <source>
        <strain evidence="2 5">DSM 15626</strain>
    </source>
</reference>
<name>A0A7Y4L7D6_9ACTN</name>
<keyword evidence="1" id="KW-0472">Membrane</keyword>
<keyword evidence="1" id="KW-1133">Transmembrane helix</keyword>
<feature type="transmembrane region" description="Helical" evidence="1">
    <location>
        <begin position="20"/>
        <end position="45"/>
    </location>
</feature>